<comment type="similarity">
    <text evidence="3 13">Belongs to the aspartokinase family.</text>
</comment>
<dbReference type="FunFam" id="3.40.1160.10:FF:000023">
    <property type="entry name" value="Probable aspartokinase"/>
    <property type="match status" value="1"/>
</dbReference>
<dbReference type="InterPro" id="IPR045865">
    <property type="entry name" value="ACT-like_dom_sf"/>
</dbReference>
<proteinExistence type="inferred from homology"/>
<dbReference type="GO" id="GO:0009090">
    <property type="term" value="P:homoserine biosynthetic process"/>
    <property type="evidence" value="ECO:0007669"/>
    <property type="project" value="EnsemblFungi"/>
</dbReference>
<evidence type="ECO:0000256" key="6">
    <source>
        <dbReference type="ARBA" id="ARBA00022679"/>
    </source>
</evidence>
<dbReference type="InterPro" id="IPR001341">
    <property type="entry name" value="Asp_kinase"/>
</dbReference>
<dbReference type="InterPro" id="IPR001048">
    <property type="entry name" value="Asp/Glu/Uridylate_kinase"/>
</dbReference>
<reference evidence="16" key="1">
    <citation type="submission" date="2016-11" db="EMBL/GenBank/DDBJ databases">
        <authorList>
            <person name="Guldener U."/>
        </authorList>
    </citation>
    <scope>NUCLEOTIDE SEQUENCE [LARGE SCALE GENOMIC DNA]</scope>
</reference>
<dbReference type="Proteomes" id="UP000183365">
    <property type="component" value="Unassembled WGS sequence"/>
</dbReference>
<dbReference type="VEuPathDB" id="FungiDB:HGUI_01044"/>
<keyword evidence="16" id="KW-1185">Reference proteome</keyword>
<dbReference type="EC" id="2.7.2.4" evidence="4 13"/>
<evidence type="ECO:0000256" key="12">
    <source>
        <dbReference type="ARBA" id="ARBA00055502"/>
    </source>
</evidence>
<evidence type="ECO:0000259" key="14">
    <source>
        <dbReference type="PROSITE" id="PS51671"/>
    </source>
</evidence>
<dbReference type="SUPFAM" id="SSF55021">
    <property type="entry name" value="ACT-like"/>
    <property type="match status" value="2"/>
</dbReference>
<dbReference type="GO" id="GO:0009088">
    <property type="term" value="P:threonine biosynthetic process"/>
    <property type="evidence" value="ECO:0007669"/>
    <property type="project" value="UniProtKB-KW"/>
</dbReference>
<name>A0A1L0AZ74_9ASCO</name>
<evidence type="ECO:0000256" key="11">
    <source>
        <dbReference type="ARBA" id="ARBA00048561"/>
    </source>
</evidence>
<evidence type="ECO:0000313" key="16">
    <source>
        <dbReference type="Proteomes" id="UP000183365"/>
    </source>
</evidence>
<dbReference type="Pfam" id="PF22468">
    <property type="entry name" value="ACT_9"/>
    <property type="match status" value="1"/>
</dbReference>
<dbReference type="GO" id="GO:0009089">
    <property type="term" value="P:lysine biosynthetic process via diaminopimelate"/>
    <property type="evidence" value="ECO:0007669"/>
    <property type="project" value="TreeGrafter"/>
</dbReference>
<dbReference type="AlphaFoldDB" id="A0A1L0AZ74"/>
<comment type="pathway">
    <text evidence="1">Amino-acid biosynthesis; L-methionine biosynthesis via de novo pathway; L-homoserine from L-aspartate: step 1/3.</text>
</comment>
<dbReference type="PROSITE" id="PS00324">
    <property type="entry name" value="ASPARTOKINASE"/>
    <property type="match status" value="1"/>
</dbReference>
<accession>A0A1L0AZ74</accession>
<dbReference type="PANTHER" id="PTHR21499:SF59">
    <property type="entry name" value="ASPARTOKINASE"/>
    <property type="match status" value="1"/>
</dbReference>
<dbReference type="PANTHER" id="PTHR21499">
    <property type="entry name" value="ASPARTATE KINASE"/>
    <property type="match status" value="1"/>
</dbReference>
<evidence type="ECO:0000256" key="2">
    <source>
        <dbReference type="ARBA" id="ARBA00005139"/>
    </source>
</evidence>
<comment type="function">
    <text evidence="12">Phosphorylates aspartate, the first step in the biosynthesis of amino acids that derive from aspartate (the aspartate family of amino acids), including methioinine and threonine, the latter of which is a precursor to isoleucine.</text>
</comment>
<comment type="catalytic activity">
    <reaction evidence="11">
        <text>L-aspartate + ATP = 4-phospho-L-aspartate + ADP</text>
        <dbReference type="Rhea" id="RHEA:23776"/>
        <dbReference type="ChEBI" id="CHEBI:29991"/>
        <dbReference type="ChEBI" id="CHEBI:30616"/>
        <dbReference type="ChEBI" id="CHEBI:57535"/>
        <dbReference type="ChEBI" id="CHEBI:456216"/>
        <dbReference type="EC" id="2.7.2.4"/>
    </reaction>
    <physiologicalReaction direction="left-to-right" evidence="11">
        <dbReference type="Rhea" id="RHEA:23777"/>
    </physiologicalReaction>
</comment>
<organism evidence="15 16">
    <name type="scientific">Hanseniaspora guilliermondii</name>
    <dbReference type="NCBI Taxonomy" id="56406"/>
    <lineage>
        <taxon>Eukaryota</taxon>
        <taxon>Fungi</taxon>
        <taxon>Dikarya</taxon>
        <taxon>Ascomycota</taxon>
        <taxon>Saccharomycotina</taxon>
        <taxon>Saccharomycetes</taxon>
        <taxon>Saccharomycodales</taxon>
        <taxon>Saccharomycodaceae</taxon>
        <taxon>Hanseniaspora</taxon>
    </lineage>
</organism>
<evidence type="ECO:0000256" key="13">
    <source>
        <dbReference type="RuleBase" id="RU003448"/>
    </source>
</evidence>
<gene>
    <name evidence="15" type="ORF">HGUI_01044</name>
</gene>
<protein>
    <recommendedName>
        <fullName evidence="5 13">Aspartokinase</fullName>
        <ecNumber evidence="4 13">2.7.2.4</ecNumber>
    </recommendedName>
</protein>
<dbReference type="InterPro" id="IPR036393">
    <property type="entry name" value="AceGlu_kinase-like_sf"/>
</dbReference>
<dbReference type="OrthoDB" id="4323675at2759"/>
<evidence type="ECO:0000256" key="10">
    <source>
        <dbReference type="ARBA" id="ARBA00022840"/>
    </source>
</evidence>
<dbReference type="FunFam" id="3.30.2130.10:FF:000001">
    <property type="entry name" value="Bifunctional aspartokinase/homoserine dehydrogenase"/>
    <property type="match status" value="1"/>
</dbReference>
<keyword evidence="7" id="KW-0791">Threonine biosynthesis</keyword>
<evidence type="ECO:0000256" key="8">
    <source>
        <dbReference type="ARBA" id="ARBA00022741"/>
    </source>
</evidence>
<evidence type="ECO:0000313" key="15">
    <source>
        <dbReference type="EMBL" id="SGZ38844.1"/>
    </source>
</evidence>
<dbReference type="GO" id="GO:0071266">
    <property type="term" value="P:'de novo' L-methionine biosynthetic process"/>
    <property type="evidence" value="ECO:0007669"/>
    <property type="project" value="EnsemblFungi"/>
</dbReference>
<dbReference type="GO" id="GO:0005524">
    <property type="term" value="F:ATP binding"/>
    <property type="evidence" value="ECO:0007669"/>
    <property type="project" value="UniProtKB-KW"/>
</dbReference>
<keyword evidence="6 13" id="KW-0808">Transferase</keyword>
<dbReference type="InterPro" id="IPR054352">
    <property type="entry name" value="ACT_Aspartokinase"/>
</dbReference>
<comment type="pathway">
    <text evidence="2">Amino-acid biosynthesis; L-threonine biosynthesis; L-threonine from L-aspartate: step 1/5.</text>
</comment>
<dbReference type="PROSITE" id="PS51671">
    <property type="entry name" value="ACT"/>
    <property type="match status" value="1"/>
</dbReference>
<evidence type="ECO:0000256" key="5">
    <source>
        <dbReference type="ARBA" id="ARBA00016273"/>
    </source>
</evidence>
<evidence type="ECO:0000256" key="1">
    <source>
        <dbReference type="ARBA" id="ARBA00004986"/>
    </source>
</evidence>
<dbReference type="EMBL" id="FQNF01000013">
    <property type="protein sequence ID" value="SGZ38844.1"/>
    <property type="molecule type" value="Genomic_DNA"/>
</dbReference>
<dbReference type="InterPro" id="IPR002912">
    <property type="entry name" value="ACT_dom"/>
</dbReference>
<keyword evidence="9 13" id="KW-0418">Kinase</keyword>
<evidence type="ECO:0000256" key="9">
    <source>
        <dbReference type="ARBA" id="ARBA00022777"/>
    </source>
</evidence>
<dbReference type="GO" id="GO:0005829">
    <property type="term" value="C:cytosol"/>
    <property type="evidence" value="ECO:0007669"/>
    <property type="project" value="TreeGrafter"/>
</dbReference>
<sequence length="519" mass="58084">MVHEEETNWIVQKFGGTSIGKFHDNIVNDIIKAYSETQNKKVMVVCSARSTYNKEEGTTSRILKVCDLIQQYSMNNDEEVKQIIDLIRNDHINNAKLNIKDESLQKELVEKTIDEFKKIDSYIKASMILGEVSTRTKDLLLSLGEKLSCLFITYKCKDVGLQSEYVDLSNIMALNVDDDDFRFNKDGSLNNLFYETLVKKLKFRLKDIVDYNNSVNKDFKIPIITGFFGFLPNGLLQSIGRGYTDLAAALVAIAINSDELQIWKEVDGIFTADPRKVQNARLLKTITPLEASELTYYGSEVIHPFTMEQVIKARIPIRIKNVQNPMGEGTIIYPDNVGRKGVDTPPSASNKLENALDQKLLNSVITKRKATAITAKKDIVVLNIHSNKKTLSHGFLANIFTVLDEYKLVVDLISTSEVYISMAIPILDATSLKLLKLSVNKLETFGDVEIVKGLAIISLVGKEMKNFIGIAGTMFKTLADAQVNIEMISQGANEINISCVIEEKDVITALNAIHDNLLN</sequence>
<dbReference type="NCBIfam" id="TIGR00657">
    <property type="entry name" value="asp_kinases"/>
    <property type="match status" value="1"/>
</dbReference>
<dbReference type="Gene3D" id="3.30.2130.10">
    <property type="entry name" value="VC0802-like"/>
    <property type="match status" value="1"/>
</dbReference>
<dbReference type="Gene3D" id="3.40.1160.10">
    <property type="entry name" value="Acetylglutamate kinase-like"/>
    <property type="match status" value="1"/>
</dbReference>
<feature type="domain" description="ACT" evidence="14">
    <location>
        <begin position="459"/>
        <end position="519"/>
    </location>
</feature>
<evidence type="ECO:0000256" key="7">
    <source>
        <dbReference type="ARBA" id="ARBA00022697"/>
    </source>
</evidence>
<evidence type="ECO:0000256" key="3">
    <source>
        <dbReference type="ARBA" id="ARBA00010122"/>
    </source>
</evidence>
<keyword evidence="7" id="KW-0028">Amino-acid biosynthesis</keyword>
<dbReference type="SUPFAM" id="SSF53633">
    <property type="entry name" value="Carbamate kinase-like"/>
    <property type="match status" value="1"/>
</dbReference>
<keyword evidence="10" id="KW-0067">ATP-binding</keyword>
<keyword evidence="8" id="KW-0547">Nucleotide-binding</keyword>
<dbReference type="Pfam" id="PF00696">
    <property type="entry name" value="AA_kinase"/>
    <property type="match status" value="1"/>
</dbReference>
<dbReference type="GO" id="GO:0004072">
    <property type="term" value="F:aspartate kinase activity"/>
    <property type="evidence" value="ECO:0007669"/>
    <property type="project" value="UniProtKB-EC"/>
</dbReference>
<evidence type="ECO:0000256" key="4">
    <source>
        <dbReference type="ARBA" id="ARBA00013059"/>
    </source>
</evidence>
<dbReference type="InterPro" id="IPR018042">
    <property type="entry name" value="Aspartate_kinase_CS"/>
</dbReference>